<proteinExistence type="predicted"/>
<reference evidence="1 2" key="1">
    <citation type="submission" date="2015-09" db="EMBL/GenBank/DDBJ databases">
        <title>Genome announcement of multiple Pseudomonas syringae strains.</title>
        <authorList>
            <person name="Thakur S."/>
            <person name="Wang P.W."/>
            <person name="Gong Y."/>
            <person name="Weir B.S."/>
            <person name="Guttman D.S."/>
        </authorList>
    </citation>
    <scope>NUCLEOTIDE SEQUENCE [LARGE SCALE GENOMIC DNA]</scope>
    <source>
        <strain evidence="1 2">ICMP4531</strain>
    </source>
</reference>
<evidence type="ECO:0000313" key="2">
    <source>
        <dbReference type="Proteomes" id="UP000050557"/>
    </source>
</evidence>
<name>A0A0P9RHA1_9PSED</name>
<dbReference type="EMBL" id="LJQM01000140">
    <property type="protein sequence ID" value="KPX44776.1"/>
    <property type="molecule type" value="Genomic_DNA"/>
</dbReference>
<evidence type="ECO:0000313" key="1">
    <source>
        <dbReference type="EMBL" id="KPX44776.1"/>
    </source>
</evidence>
<sequence>MPAHDGEIMTNKPNEVRVSRELLMQLLTVAAMSASAPYRELRALLDQPADQQGEPFAFISTVTLAVAEDIREYQFGVGRIGARLDRNERHCIPLYLHAQPATAKVVLPERLDLPHRDEFEGADQHAAVVGEAKAWNACLDEVAKLNTPQ</sequence>
<protein>
    <submittedName>
        <fullName evidence="1">Uncharacterized protein</fullName>
    </submittedName>
</protein>
<accession>A0A0P9RHA1</accession>
<dbReference type="PATRIC" id="fig|251654.3.peg.5178"/>
<dbReference type="AlphaFoldDB" id="A0A0P9RHA1"/>
<comment type="caution">
    <text evidence="1">The sequence shown here is derived from an EMBL/GenBank/DDBJ whole genome shotgun (WGS) entry which is preliminary data.</text>
</comment>
<organism evidence="1 2">
    <name type="scientific">Pseudomonas syringae pv. helianthi</name>
    <dbReference type="NCBI Taxonomy" id="251654"/>
    <lineage>
        <taxon>Bacteria</taxon>
        <taxon>Pseudomonadati</taxon>
        <taxon>Pseudomonadota</taxon>
        <taxon>Gammaproteobacteria</taxon>
        <taxon>Pseudomonadales</taxon>
        <taxon>Pseudomonadaceae</taxon>
        <taxon>Pseudomonas</taxon>
    </lineage>
</organism>
<dbReference type="Proteomes" id="UP000050557">
    <property type="component" value="Unassembled WGS sequence"/>
</dbReference>
<gene>
    <name evidence="1" type="ORF">ALO68_03890</name>
</gene>